<dbReference type="AlphaFoldDB" id="A0A0G4GEC2"/>
<protein>
    <submittedName>
        <fullName evidence="2">Uncharacterized protein</fullName>
    </submittedName>
</protein>
<evidence type="ECO:0000256" key="1">
    <source>
        <dbReference type="SAM" id="MobiDB-lite"/>
    </source>
</evidence>
<organism evidence="2 3">
    <name type="scientific">Vitrella brassicaformis (strain CCMP3155)</name>
    <dbReference type="NCBI Taxonomy" id="1169540"/>
    <lineage>
        <taxon>Eukaryota</taxon>
        <taxon>Sar</taxon>
        <taxon>Alveolata</taxon>
        <taxon>Colpodellida</taxon>
        <taxon>Vitrellaceae</taxon>
        <taxon>Vitrella</taxon>
    </lineage>
</organism>
<feature type="region of interest" description="Disordered" evidence="1">
    <location>
        <begin position="63"/>
        <end position="114"/>
    </location>
</feature>
<accession>A0A0G4GEC2</accession>
<dbReference type="InParanoid" id="A0A0G4GEC2"/>
<proteinExistence type="predicted"/>
<name>A0A0G4GEC2_VITBC</name>
<sequence length="140" mass="14667">MQYIHATTSRTTGHEGQSCRYIGYSYADKQRIQPPPSILLATVQSLLGVASCSDARQVCGSCGGPEMADAPGKGDSEAVKAEDTAASRGVTGGATEEAQQPSTEASGSGAGASWRIRERVVRGAPRATLLICQVDKHLFR</sequence>
<evidence type="ECO:0000313" key="3">
    <source>
        <dbReference type="Proteomes" id="UP000041254"/>
    </source>
</evidence>
<dbReference type="EMBL" id="CDMY01000639">
    <property type="protein sequence ID" value="CEM27712.1"/>
    <property type="molecule type" value="Genomic_DNA"/>
</dbReference>
<reference evidence="2 3" key="1">
    <citation type="submission" date="2014-11" db="EMBL/GenBank/DDBJ databases">
        <authorList>
            <person name="Zhu J."/>
            <person name="Qi W."/>
            <person name="Song R."/>
        </authorList>
    </citation>
    <scope>NUCLEOTIDE SEQUENCE [LARGE SCALE GENOMIC DNA]</scope>
</reference>
<dbReference type="Proteomes" id="UP000041254">
    <property type="component" value="Unassembled WGS sequence"/>
</dbReference>
<feature type="compositionally biased region" description="Basic and acidic residues" evidence="1">
    <location>
        <begin position="72"/>
        <end position="85"/>
    </location>
</feature>
<gene>
    <name evidence="2" type="ORF">Vbra_936</name>
</gene>
<dbReference type="VEuPathDB" id="CryptoDB:Vbra_936"/>
<keyword evidence="3" id="KW-1185">Reference proteome</keyword>
<evidence type="ECO:0000313" key="2">
    <source>
        <dbReference type="EMBL" id="CEM27712.1"/>
    </source>
</evidence>